<dbReference type="EMBL" id="CP026604">
    <property type="protein sequence ID" value="AWB68057.1"/>
    <property type="molecule type" value="Genomic_DNA"/>
</dbReference>
<evidence type="ECO:0000256" key="1">
    <source>
        <dbReference type="SAM" id="Phobius"/>
    </source>
</evidence>
<dbReference type="KEGG" id="cate:C2869_17235"/>
<gene>
    <name evidence="2" type="ORF">C2869_17235</name>
</gene>
<name>A0A2S0VV08_9ALTE</name>
<feature type="transmembrane region" description="Helical" evidence="1">
    <location>
        <begin position="14"/>
        <end position="32"/>
    </location>
</feature>
<evidence type="ECO:0000313" key="3">
    <source>
        <dbReference type="Proteomes" id="UP000244441"/>
    </source>
</evidence>
<proteinExistence type="predicted"/>
<keyword evidence="1" id="KW-0812">Transmembrane</keyword>
<dbReference type="Proteomes" id="UP000244441">
    <property type="component" value="Chromosome"/>
</dbReference>
<protein>
    <submittedName>
        <fullName evidence="2">Uncharacterized protein</fullName>
    </submittedName>
</protein>
<keyword evidence="3" id="KW-1185">Reference proteome</keyword>
<keyword evidence="1" id="KW-1133">Transmembrane helix</keyword>
<sequence length="220" mass="25781">MEDIYKVIANNPDYFAWAFTLINVFWGAFVYFNKKRHQRELVSLKQSLDLDLERRKKVFEMKTSQYEDYFKNMDNIHSKHQNDYQTIVLPIINEFNSSYQRALAVNNNEAATEATIKFSEEIGKLTYDGFEELQAMRSQTNALRLTASDKVANLLDELQELYEQLFNISTKMVSDLVQIIMNGDQALAQENQRKLNELGGITKQRSVELREQMRSDLKQI</sequence>
<accession>A0A2S0VV08</accession>
<dbReference type="RefSeq" id="WP_108604122.1">
    <property type="nucleotide sequence ID" value="NZ_CP026604.1"/>
</dbReference>
<evidence type="ECO:0000313" key="2">
    <source>
        <dbReference type="EMBL" id="AWB68057.1"/>
    </source>
</evidence>
<organism evidence="2 3">
    <name type="scientific">Saccharobesus litoralis</name>
    <dbReference type="NCBI Taxonomy" id="2172099"/>
    <lineage>
        <taxon>Bacteria</taxon>
        <taxon>Pseudomonadati</taxon>
        <taxon>Pseudomonadota</taxon>
        <taxon>Gammaproteobacteria</taxon>
        <taxon>Alteromonadales</taxon>
        <taxon>Alteromonadaceae</taxon>
        <taxon>Saccharobesus</taxon>
    </lineage>
</organism>
<keyword evidence="1" id="KW-0472">Membrane</keyword>
<reference evidence="2 3" key="1">
    <citation type="submission" date="2018-01" db="EMBL/GenBank/DDBJ databases">
        <title>Genome sequence of a Cantenovulum-like bacteria.</title>
        <authorList>
            <person name="Tan W.R."/>
            <person name="Lau N.-S."/>
            <person name="Go F."/>
            <person name="Amirul A.-A.A."/>
        </authorList>
    </citation>
    <scope>NUCLEOTIDE SEQUENCE [LARGE SCALE GENOMIC DNA]</scope>
    <source>
        <strain evidence="2 3">CCB-QB4</strain>
    </source>
</reference>
<dbReference type="AlphaFoldDB" id="A0A2S0VV08"/>
<dbReference type="OrthoDB" id="6385192at2"/>